<feature type="region of interest" description="Disordered" evidence="1">
    <location>
        <begin position="15"/>
        <end position="237"/>
    </location>
</feature>
<dbReference type="AlphaFoldDB" id="A0AA36AL88"/>
<feature type="compositionally biased region" description="Basic and acidic residues" evidence="1">
    <location>
        <begin position="418"/>
        <end position="427"/>
    </location>
</feature>
<name>A0AA36AL88_OCTVU</name>
<sequence length="754" mass="84321">MSSESYEILLHIGRLKRHQSKMGQGASTEVNQQTEKNGTKEVNEKEKEEEIKDIDKTGSLRKKAWLKRKPSDQKSPKSKKKGKENKKKGSQDKLSITTEEPEKEEVSHRLSRIELHLEECQPAPDDDTISLSSCGENVENHLQDVISDDNSTAADRSSSSCIDNNLTDSISKDDSEPLNNTSDLPLANKNQEDSNLSKKHDKLDDEIHDLKEIKGDINEKQDDSIEKQVESVEKQDGLIEKQDDLKENHDDLKEMINEKQDILKETEDVKQDDLKEAEVDLNEKKDDLKESQEDCNEKGDGINEIIHTSAVEVTEVCLNFKEDEDLVEHSQNVIPVNQTEEENDNKIVVSSENDALNLENKGESKTEESTVGVAVHVDDCHNIKDEHTTNTDFIASTQTNPDITFTNIEVASANLEDLESHEPKNDECEISSLSLDASSPLQDSRKDEIEIQDAVKQEVVEVTEIGYTIEQVESEIKSEPEVAPSTLVIQTEMMSEIKDVNSEETILNNGDEIVSALEESVDQEITHMQIPNDDNVSLDSKTSKFDESITEIRGHLDDDIHHTSSMLSESETVCIVESNHQGLSVEMCSDETATEEDTTKVMDATVEELVPDSSVNDGFNHSELTENTENKEPQYKINLNERNMSDPEVLLETIRMMEEAKAKGPSVEIMTTDLDAEDLSEETTLHPVNNTEESKVNNIEINNLQNSNTNDEGSIGEPSDQSLAMSSSTSTEQSDNVAKMKPTYTDNSNGTVFV</sequence>
<feature type="region of interest" description="Disordered" evidence="1">
    <location>
        <begin position="704"/>
        <end position="754"/>
    </location>
</feature>
<feature type="region of interest" description="Disordered" evidence="1">
    <location>
        <begin position="612"/>
        <end position="635"/>
    </location>
</feature>
<accession>A0AA36AL88</accession>
<keyword evidence="3" id="KW-1185">Reference proteome</keyword>
<feature type="region of interest" description="Disordered" evidence="1">
    <location>
        <begin position="278"/>
        <end position="300"/>
    </location>
</feature>
<dbReference type="Proteomes" id="UP001162480">
    <property type="component" value="Chromosome 2"/>
</dbReference>
<proteinExistence type="predicted"/>
<protein>
    <submittedName>
        <fullName evidence="2">Uncharacterized protein</fullName>
    </submittedName>
</protein>
<evidence type="ECO:0000256" key="1">
    <source>
        <dbReference type="SAM" id="MobiDB-lite"/>
    </source>
</evidence>
<feature type="compositionally biased region" description="Polar residues" evidence="1">
    <location>
        <begin position="21"/>
        <end position="34"/>
    </location>
</feature>
<feature type="compositionally biased region" description="Polar residues" evidence="1">
    <location>
        <begin position="148"/>
        <end position="169"/>
    </location>
</feature>
<dbReference type="EMBL" id="OX597815">
    <property type="protein sequence ID" value="CAI9718158.1"/>
    <property type="molecule type" value="Genomic_DNA"/>
</dbReference>
<feature type="compositionally biased region" description="Basic and acidic residues" evidence="1">
    <location>
        <begin position="104"/>
        <end position="119"/>
    </location>
</feature>
<feature type="compositionally biased region" description="Polar residues" evidence="1">
    <location>
        <begin position="719"/>
        <end position="736"/>
    </location>
</feature>
<feature type="compositionally biased region" description="Basic residues" evidence="1">
    <location>
        <begin position="76"/>
        <end position="88"/>
    </location>
</feature>
<evidence type="ECO:0000313" key="2">
    <source>
        <dbReference type="EMBL" id="CAI9718158.1"/>
    </source>
</evidence>
<feature type="compositionally biased region" description="Basic and acidic residues" evidence="1">
    <location>
        <begin position="37"/>
        <end position="58"/>
    </location>
</feature>
<gene>
    <name evidence="2" type="ORF">OCTVUL_1B006305</name>
</gene>
<organism evidence="2 3">
    <name type="scientific">Octopus vulgaris</name>
    <name type="common">Common octopus</name>
    <dbReference type="NCBI Taxonomy" id="6645"/>
    <lineage>
        <taxon>Eukaryota</taxon>
        <taxon>Metazoa</taxon>
        <taxon>Spiralia</taxon>
        <taxon>Lophotrochozoa</taxon>
        <taxon>Mollusca</taxon>
        <taxon>Cephalopoda</taxon>
        <taxon>Coleoidea</taxon>
        <taxon>Octopodiformes</taxon>
        <taxon>Octopoda</taxon>
        <taxon>Incirrata</taxon>
        <taxon>Octopodidae</taxon>
        <taxon>Octopus</taxon>
    </lineage>
</organism>
<feature type="compositionally biased region" description="Basic and acidic residues" evidence="1">
    <location>
        <begin position="190"/>
        <end position="237"/>
    </location>
</feature>
<evidence type="ECO:0000313" key="3">
    <source>
        <dbReference type="Proteomes" id="UP001162480"/>
    </source>
</evidence>
<feature type="compositionally biased region" description="Basic residues" evidence="1">
    <location>
        <begin position="59"/>
        <end position="68"/>
    </location>
</feature>
<reference evidence="2" key="1">
    <citation type="submission" date="2023-08" db="EMBL/GenBank/DDBJ databases">
        <authorList>
            <person name="Alioto T."/>
            <person name="Alioto T."/>
            <person name="Gomez Garrido J."/>
        </authorList>
    </citation>
    <scope>NUCLEOTIDE SEQUENCE</scope>
</reference>
<feature type="compositionally biased region" description="Polar residues" evidence="1">
    <location>
        <begin position="744"/>
        <end position="754"/>
    </location>
</feature>
<feature type="compositionally biased region" description="Polar residues" evidence="1">
    <location>
        <begin position="431"/>
        <end position="441"/>
    </location>
</feature>
<feature type="region of interest" description="Disordered" evidence="1">
    <location>
        <begin position="417"/>
        <end position="441"/>
    </location>
</feature>